<protein>
    <submittedName>
        <fullName evidence="1">AlpA family phage regulatory protein</fullName>
    </submittedName>
</protein>
<evidence type="ECO:0000313" key="1">
    <source>
        <dbReference type="EMBL" id="HAE3260748.1"/>
    </source>
</evidence>
<reference evidence="1" key="2">
    <citation type="submission" date="2018-07" db="EMBL/GenBank/DDBJ databases">
        <authorList>
            <consortium name="NCBI Pathogen Detection Project"/>
        </authorList>
    </citation>
    <scope>NUCLEOTIDE SEQUENCE</scope>
    <source>
        <strain evidence="1">12-6852</strain>
    </source>
</reference>
<dbReference type="AlphaFoldDB" id="A0A729KAT3"/>
<reference evidence="1" key="1">
    <citation type="journal article" date="2018" name="Genome Biol.">
        <title>SKESA: strategic k-mer extension for scrupulous assemblies.</title>
        <authorList>
            <person name="Souvorov A."/>
            <person name="Agarwala R."/>
            <person name="Lipman D.J."/>
        </authorList>
    </citation>
    <scope>NUCLEOTIDE SEQUENCE</scope>
    <source>
        <strain evidence="1">12-6852</strain>
    </source>
</reference>
<dbReference type="EMBL" id="DAAROR010000024">
    <property type="protein sequence ID" value="HAE3260748.1"/>
    <property type="molecule type" value="Genomic_DNA"/>
</dbReference>
<dbReference type="InterPro" id="IPR010260">
    <property type="entry name" value="AlpA"/>
</dbReference>
<dbReference type="Gene3D" id="1.10.238.160">
    <property type="match status" value="1"/>
</dbReference>
<sequence>MTDNTDLLSDQLVSMKYLTAFLDVTDKHIYKLIKDGNFPKQIKIGSASRWLKSEIESWLLARIADARGC</sequence>
<name>A0A729KAT3_SALHO</name>
<organism evidence="1">
    <name type="scientific">Salmonella enterica subsp. houtenae serovar 18:z36,z38:-</name>
    <dbReference type="NCBI Taxonomy" id="2577510"/>
    <lineage>
        <taxon>Bacteria</taxon>
        <taxon>Pseudomonadati</taxon>
        <taxon>Pseudomonadota</taxon>
        <taxon>Gammaproteobacteria</taxon>
        <taxon>Enterobacterales</taxon>
        <taxon>Enterobacteriaceae</taxon>
        <taxon>Salmonella</taxon>
    </lineage>
</organism>
<comment type="caution">
    <text evidence="1">The sequence shown here is derived from an EMBL/GenBank/DDBJ whole genome shotgun (WGS) entry which is preliminary data.</text>
</comment>
<proteinExistence type="predicted"/>
<accession>A0A729KAT3</accession>
<dbReference type="Pfam" id="PF05930">
    <property type="entry name" value="Phage_AlpA"/>
    <property type="match status" value="1"/>
</dbReference>
<gene>
    <name evidence="1" type="ORF">G3430_003032</name>
</gene>